<organism evidence="1">
    <name type="scientific">marine sediment metagenome</name>
    <dbReference type="NCBI Taxonomy" id="412755"/>
    <lineage>
        <taxon>unclassified sequences</taxon>
        <taxon>metagenomes</taxon>
        <taxon>ecological metagenomes</taxon>
    </lineage>
</organism>
<dbReference type="AlphaFoldDB" id="A0A0F9GRQ3"/>
<comment type="caution">
    <text evidence="1">The sequence shown here is derived from an EMBL/GenBank/DDBJ whole genome shotgun (WGS) entry which is preliminary data.</text>
</comment>
<protein>
    <submittedName>
        <fullName evidence="1">Uncharacterized protein</fullName>
    </submittedName>
</protein>
<proteinExistence type="predicted"/>
<evidence type="ECO:0000313" key="1">
    <source>
        <dbReference type="EMBL" id="KKM01504.1"/>
    </source>
</evidence>
<accession>A0A0F9GRQ3</accession>
<gene>
    <name evidence="1" type="ORF">LCGC14_1793800</name>
</gene>
<name>A0A0F9GRQ3_9ZZZZ</name>
<reference evidence="1" key="1">
    <citation type="journal article" date="2015" name="Nature">
        <title>Complex archaea that bridge the gap between prokaryotes and eukaryotes.</title>
        <authorList>
            <person name="Spang A."/>
            <person name="Saw J.H."/>
            <person name="Jorgensen S.L."/>
            <person name="Zaremba-Niedzwiedzka K."/>
            <person name="Martijn J."/>
            <person name="Lind A.E."/>
            <person name="van Eijk R."/>
            <person name="Schleper C."/>
            <person name="Guy L."/>
            <person name="Ettema T.J."/>
        </authorList>
    </citation>
    <scope>NUCLEOTIDE SEQUENCE</scope>
</reference>
<dbReference type="EMBL" id="LAZR01017178">
    <property type="protein sequence ID" value="KKM01504.1"/>
    <property type="molecule type" value="Genomic_DNA"/>
</dbReference>
<sequence length="38" mass="4559">MDQTTINIVDKLNLQELEELRVYVQESIDFVKEYEEAI</sequence>